<sequence>MKKAGKALKVIFPKMLHVTCAAHALHRVAEEIRVIFPDIDRLVANGKKIFNKAASRISVFRESLPAVPLPPQPIITRWGTWINAACYYAHYFDEFAAVVNKFDTDDAASIGAVKALLQKPSVKRDLAYPLANFGRLPDCIT</sequence>
<dbReference type="KEGG" id="goe:108863973"/>
<protein>
    <submittedName>
        <fullName evidence="2">Uncharacterized protein LOC108863973</fullName>
    </submittedName>
</protein>
<dbReference type="Proteomes" id="UP000694867">
    <property type="component" value="Unplaced"/>
</dbReference>
<evidence type="ECO:0000313" key="1">
    <source>
        <dbReference type="Proteomes" id="UP000694867"/>
    </source>
</evidence>
<gene>
    <name evidence="2" type="primary">LOC108863973</name>
</gene>
<dbReference type="RefSeq" id="XP_018494288.1">
    <property type="nucleotide sequence ID" value="XM_018638772.1"/>
</dbReference>
<dbReference type="GeneID" id="108863973"/>
<accession>A0AAJ7L529</accession>
<dbReference type="AlphaFoldDB" id="A0AAJ7L529"/>
<organism evidence="1 2">
    <name type="scientific">Galendromus occidentalis</name>
    <name type="common">western predatory mite</name>
    <dbReference type="NCBI Taxonomy" id="34638"/>
    <lineage>
        <taxon>Eukaryota</taxon>
        <taxon>Metazoa</taxon>
        <taxon>Ecdysozoa</taxon>
        <taxon>Arthropoda</taxon>
        <taxon>Chelicerata</taxon>
        <taxon>Arachnida</taxon>
        <taxon>Acari</taxon>
        <taxon>Parasitiformes</taxon>
        <taxon>Mesostigmata</taxon>
        <taxon>Gamasina</taxon>
        <taxon>Phytoseioidea</taxon>
        <taxon>Phytoseiidae</taxon>
        <taxon>Typhlodrominae</taxon>
        <taxon>Galendromus</taxon>
    </lineage>
</organism>
<evidence type="ECO:0000313" key="2">
    <source>
        <dbReference type="RefSeq" id="XP_018494288.1"/>
    </source>
</evidence>
<keyword evidence="1" id="KW-1185">Reference proteome</keyword>
<reference evidence="2" key="1">
    <citation type="submission" date="2025-08" db="UniProtKB">
        <authorList>
            <consortium name="RefSeq"/>
        </authorList>
    </citation>
    <scope>IDENTIFICATION</scope>
</reference>
<proteinExistence type="predicted"/>
<name>A0AAJ7L529_9ACAR</name>